<evidence type="ECO:0000313" key="2">
    <source>
        <dbReference type="EMBL" id="RZD14473.1"/>
    </source>
</evidence>
<dbReference type="SUPFAM" id="SSF55729">
    <property type="entry name" value="Acyl-CoA N-acyltransferases (Nat)"/>
    <property type="match status" value="1"/>
</dbReference>
<name>A0A519BB15_9DELT</name>
<evidence type="ECO:0000313" key="3">
    <source>
        <dbReference type="Proteomes" id="UP000320813"/>
    </source>
</evidence>
<dbReference type="GO" id="GO:0016740">
    <property type="term" value="F:transferase activity"/>
    <property type="evidence" value="ECO:0007669"/>
    <property type="project" value="UniProtKB-KW"/>
</dbReference>
<keyword evidence="2" id="KW-0808">Transferase</keyword>
<dbReference type="InterPro" id="IPR016181">
    <property type="entry name" value="Acyl_CoA_acyltransferase"/>
</dbReference>
<feature type="domain" description="BioF2-like acetyltransferase" evidence="1">
    <location>
        <begin position="188"/>
        <end position="338"/>
    </location>
</feature>
<dbReference type="Proteomes" id="UP000320813">
    <property type="component" value="Unassembled WGS sequence"/>
</dbReference>
<evidence type="ECO:0000259" key="1">
    <source>
        <dbReference type="Pfam" id="PF13480"/>
    </source>
</evidence>
<dbReference type="InterPro" id="IPR038740">
    <property type="entry name" value="BioF2-like_GNAT_dom"/>
</dbReference>
<comment type="caution">
    <text evidence="2">The sequence shown here is derived from an EMBL/GenBank/DDBJ whole genome shotgun (WGS) entry which is preliminary data.</text>
</comment>
<sequence length="385" mass="45695">MFKIIRTEEEFNAIKADWDRFTDNNSGSNVFLSHDWIASWIKYFLKGKKGRELFIIAEYDDNEGTIKSIAPFYIDVFFLVFKCLRFISDDYSDYLEIAADNTGTIFNMLDEINSYLNLKRRGYKEINKKEKNGFRADIIYLKQVSEEQSGKILKYGKDKLHLTSKSSGDCYYALLPHTVEKYLEGFNSKQRYNILKRVKTAEKKGVQYISISIKNSDGNNIDYYLEEFFKLHQKRWNKKGKRGVFHNNKINTFFKSLFTALYNSGILNLSFLKYNDRLIAASACFDIKDKRQVYLPGFDPEYSFLQPGIVLTYYNIREAVSLNCKEFDFLKGSEDYKRRFLAVKRANYKIYIYKTKIIYPIFKLNLFLKNEFFPKIKNIFIYKYE</sequence>
<gene>
    <name evidence="2" type="ORF">EVJ47_04710</name>
</gene>
<protein>
    <submittedName>
        <fullName evidence="2">GNAT family N-acetyltransferase</fullName>
    </submittedName>
</protein>
<proteinExistence type="predicted"/>
<dbReference type="Pfam" id="PF13480">
    <property type="entry name" value="Acetyltransf_6"/>
    <property type="match status" value="1"/>
</dbReference>
<accession>A0A519BB15</accession>
<dbReference type="Gene3D" id="3.40.630.30">
    <property type="match status" value="1"/>
</dbReference>
<dbReference type="EMBL" id="SGBD01000002">
    <property type="protein sequence ID" value="RZD14473.1"/>
    <property type="molecule type" value="Genomic_DNA"/>
</dbReference>
<dbReference type="AlphaFoldDB" id="A0A519BB15"/>
<organism evidence="2 3">
    <name type="scientific">Candidatus Acidulodesulfobacterium ferriphilum</name>
    <dbReference type="NCBI Taxonomy" id="2597223"/>
    <lineage>
        <taxon>Bacteria</taxon>
        <taxon>Deltaproteobacteria</taxon>
        <taxon>Candidatus Acidulodesulfobacterales</taxon>
        <taxon>Candidatus Acidulodesulfobacterium</taxon>
    </lineage>
</organism>
<reference evidence="2 3" key="1">
    <citation type="submission" date="2019-01" db="EMBL/GenBank/DDBJ databases">
        <title>Insights into ecological role of a new deltaproteobacterial order Candidatus Sinidesulfobacterales (Sva0485) by metagenomics and metatranscriptomics.</title>
        <authorList>
            <person name="Tan S."/>
            <person name="Liu J."/>
            <person name="Fang Y."/>
            <person name="Hedlund B.P."/>
            <person name="Lian Z.H."/>
            <person name="Huang L.Y."/>
            <person name="Li J.T."/>
            <person name="Huang L.N."/>
            <person name="Li W.J."/>
            <person name="Jiang H.C."/>
            <person name="Dong H.L."/>
            <person name="Shu W.S."/>
        </authorList>
    </citation>
    <scope>NUCLEOTIDE SEQUENCE [LARGE SCALE GENOMIC DNA]</scope>
    <source>
        <strain evidence="2">AP3</strain>
    </source>
</reference>